<name>F4X460_ACREC</name>
<sequence length="117" mass="12987">MKLRLTTLGRRGRGLETHLQSAGGDDTHPLPSTEYGDSGVARRILQDKDFPLEERTVRRRIIAITSEKSLSSDDAEEDPASSRKRCPPLVSRAESKAHDATATREESTEELATNQTR</sequence>
<feature type="compositionally biased region" description="Basic and acidic residues" evidence="1">
    <location>
        <begin position="93"/>
        <end position="106"/>
    </location>
</feature>
<organism evidence="3">
    <name type="scientific">Acromyrmex echinatior</name>
    <name type="common">Panamanian leafcutter ant</name>
    <name type="synonym">Acromyrmex octospinosus echinatior</name>
    <dbReference type="NCBI Taxonomy" id="103372"/>
    <lineage>
        <taxon>Eukaryota</taxon>
        <taxon>Metazoa</taxon>
        <taxon>Ecdysozoa</taxon>
        <taxon>Arthropoda</taxon>
        <taxon>Hexapoda</taxon>
        <taxon>Insecta</taxon>
        <taxon>Pterygota</taxon>
        <taxon>Neoptera</taxon>
        <taxon>Endopterygota</taxon>
        <taxon>Hymenoptera</taxon>
        <taxon>Apocrita</taxon>
        <taxon>Aculeata</taxon>
        <taxon>Formicoidea</taxon>
        <taxon>Formicidae</taxon>
        <taxon>Myrmicinae</taxon>
        <taxon>Acromyrmex</taxon>
    </lineage>
</organism>
<dbReference type="AlphaFoldDB" id="F4X460"/>
<feature type="region of interest" description="Disordered" evidence="1">
    <location>
        <begin position="1"/>
        <end position="41"/>
    </location>
</feature>
<protein>
    <submittedName>
        <fullName evidence="2">Uncharacterized protein</fullName>
    </submittedName>
</protein>
<dbReference type="InParanoid" id="F4X460"/>
<accession>F4X460</accession>
<keyword evidence="3" id="KW-1185">Reference proteome</keyword>
<dbReference type="Proteomes" id="UP000007755">
    <property type="component" value="Unassembled WGS sequence"/>
</dbReference>
<evidence type="ECO:0000256" key="1">
    <source>
        <dbReference type="SAM" id="MobiDB-lite"/>
    </source>
</evidence>
<reference evidence="2" key="1">
    <citation type="submission" date="2011-02" db="EMBL/GenBank/DDBJ databases">
        <title>The genome of the leaf-cutting ant Acromyrmex echinatior suggests key adaptations to social evolution and fungus farming.</title>
        <authorList>
            <person name="Nygaard S."/>
            <person name="Zhang G."/>
        </authorList>
    </citation>
    <scope>NUCLEOTIDE SEQUENCE</scope>
</reference>
<evidence type="ECO:0000313" key="2">
    <source>
        <dbReference type="EMBL" id="EGI58784.1"/>
    </source>
</evidence>
<dbReference type="EMBL" id="GL888625">
    <property type="protein sequence ID" value="EGI58784.1"/>
    <property type="molecule type" value="Genomic_DNA"/>
</dbReference>
<feature type="region of interest" description="Disordered" evidence="1">
    <location>
        <begin position="64"/>
        <end position="117"/>
    </location>
</feature>
<gene>
    <name evidence="2" type="ORF">G5I_13118</name>
</gene>
<proteinExistence type="predicted"/>
<evidence type="ECO:0000313" key="3">
    <source>
        <dbReference type="Proteomes" id="UP000007755"/>
    </source>
</evidence>